<dbReference type="EMBL" id="JBIGHY010000022">
    <property type="protein sequence ID" value="MFG6417327.1"/>
    <property type="molecule type" value="Genomic_DNA"/>
</dbReference>
<protein>
    <submittedName>
        <fullName evidence="2">Helix-turn-helix transcriptional regulator</fullName>
    </submittedName>
</protein>
<name>A0ABW7EUZ9_9BURK</name>
<reference evidence="2 3" key="1">
    <citation type="submission" date="2024-09" db="EMBL/GenBank/DDBJ databases">
        <title>Novel species of the genus Pelomonas and Roseateles isolated from streams.</title>
        <authorList>
            <person name="Lu H."/>
        </authorList>
    </citation>
    <scope>NUCLEOTIDE SEQUENCE [LARGE SCALE GENOMIC DNA]</scope>
    <source>
        <strain evidence="2 3">DC23W</strain>
    </source>
</reference>
<sequence length="135" mass="14729">MSPLNISVPTAQAHVAPFKPLTKEDVASLLDVTSRCIEQWVEQGLLPRWRKLGNRCFWHPDVFFSWLDTYLKSEASLPDKDANGSSLPERAKRGRIAESPVGAANARRMARILEMAGGEEGPEVGGSTIDGSALP</sequence>
<evidence type="ECO:0000256" key="1">
    <source>
        <dbReference type="SAM" id="MobiDB-lite"/>
    </source>
</evidence>
<evidence type="ECO:0000313" key="2">
    <source>
        <dbReference type="EMBL" id="MFG6417327.1"/>
    </source>
</evidence>
<dbReference type="RefSeq" id="WP_394473385.1">
    <property type="nucleotide sequence ID" value="NZ_JBIGHY010000022.1"/>
</dbReference>
<gene>
    <name evidence="2" type="ORF">ACG02S_25885</name>
</gene>
<feature type="region of interest" description="Disordered" evidence="1">
    <location>
        <begin position="76"/>
        <end position="102"/>
    </location>
</feature>
<evidence type="ECO:0000313" key="3">
    <source>
        <dbReference type="Proteomes" id="UP001606300"/>
    </source>
</evidence>
<dbReference type="InterPro" id="IPR009061">
    <property type="entry name" value="DNA-bd_dom_put_sf"/>
</dbReference>
<organism evidence="2 3">
    <name type="scientific">Pelomonas dachongensis</name>
    <dbReference type="NCBI Taxonomy" id="3299029"/>
    <lineage>
        <taxon>Bacteria</taxon>
        <taxon>Pseudomonadati</taxon>
        <taxon>Pseudomonadota</taxon>
        <taxon>Betaproteobacteria</taxon>
        <taxon>Burkholderiales</taxon>
        <taxon>Sphaerotilaceae</taxon>
        <taxon>Roseateles</taxon>
    </lineage>
</organism>
<accession>A0ABW7EUZ9</accession>
<dbReference type="SUPFAM" id="SSF46955">
    <property type="entry name" value="Putative DNA-binding domain"/>
    <property type="match status" value="1"/>
</dbReference>
<dbReference type="Proteomes" id="UP001606300">
    <property type="component" value="Unassembled WGS sequence"/>
</dbReference>
<keyword evidence="3" id="KW-1185">Reference proteome</keyword>
<proteinExistence type="predicted"/>
<comment type="caution">
    <text evidence="2">The sequence shown here is derived from an EMBL/GenBank/DDBJ whole genome shotgun (WGS) entry which is preliminary data.</text>
</comment>